<dbReference type="InterPro" id="IPR011047">
    <property type="entry name" value="Quinoprotein_ADH-like_sf"/>
</dbReference>
<dbReference type="InterPro" id="IPR016032">
    <property type="entry name" value="Sig_transdc_resp-reg_C-effctor"/>
</dbReference>
<keyword evidence="1" id="KW-1133">Transmembrane helix</keyword>
<dbReference type="SUPFAM" id="SSF46894">
    <property type="entry name" value="C-terminal effector domain of the bipartite response regulators"/>
    <property type="match status" value="1"/>
</dbReference>
<feature type="domain" description="HTH luxR-type" evidence="3">
    <location>
        <begin position="853"/>
        <end position="910"/>
    </location>
</feature>
<keyword evidence="2" id="KW-0732">Signal</keyword>
<keyword evidence="1" id="KW-0472">Membrane</keyword>
<dbReference type="GO" id="GO:0003677">
    <property type="term" value="F:DNA binding"/>
    <property type="evidence" value="ECO:0007669"/>
    <property type="project" value="InterPro"/>
</dbReference>
<evidence type="ECO:0000256" key="2">
    <source>
        <dbReference type="SAM" id="SignalP"/>
    </source>
</evidence>
<comment type="caution">
    <text evidence="4">The sequence shown here is derived from an EMBL/GenBank/DDBJ whole genome shotgun (WGS) entry which is preliminary data.</text>
</comment>
<keyword evidence="5" id="KW-1185">Reference proteome</keyword>
<keyword evidence="4" id="KW-0418">Kinase</keyword>
<dbReference type="SMART" id="SM00421">
    <property type="entry name" value="HTH_LUXR"/>
    <property type="match status" value="1"/>
</dbReference>
<evidence type="ECO:0000313" key="5">
    <source>
        <dbReference type="Proteomes" id="UP000712080"/>
    </source>
</evidence>
<protein>
    <submittedName>
        <fullName evidence="4">Histidine kinase</fullName>
    </submittedName>
</protein>
<reference evidence="4" key="1">
    <citation type="submission" date="2020-02" db="EMBL/GenBank/DDBJ databases">
        <title>Flavobacterium sp. genome.</title>
        <authorList>
            <person name="Jung H.S."/>
            <person name="Baek J.H."/>
            <person name="Jeon C.O."/>
        </authorList>
    </citation>
    <scope>NUCLEOTIDE SEQUENCE</scope>
    <source>
        <strain evidence="4">SE-s28</strain>
    </source>
</reference>
<dbReference type="Gene3D" id="1.10.10.10">
    <property type="entry name" value="Winged helix-like DNA-binding domain superfamily/Winged helix DNA-binding domain"/>
    <property type="match status" value="1"/>
</dbReference>
<dbReference type="SUPFAM" id="SSF50998">
    <property type="entry name" value="Quinoprotein alcohol dehydrogenase-like"/>
    <property type="match status" value="1"/>
</dbReference>
<gene>
    <name evidence="4" type="ORF">G6047_02880</name>
</gene>
<proteinExistence type="predicted"/>
<feature type="chain" id="PRO_5037547364" evidence="2">
    <location>
        <begin position="20"/>
        <end position="913"/>
    </location>
</feature>
<accession>A0A972JF85</accession>
<name>A0A972JF85_9FLAO</name>
<sequence length="913" mass="105101">MKSLLRFIPLLLLPSLGWAQNILPFTENFTKSDYNGENQVWSITQAQDHSLCFANNKYFLRYDGVAWERSALPAQTAIRSLYSYDDRVYCGSYKEFGYWQRKDGQLKYHSLSSGRNLFTGVSENEEIWKIFRFKSQIYFQSFNELFVYDGGSIRKIRLPFQVSYFYQAGRNLYAASVKEGVFLFDGKDFQPVLNWGLAKGKIVHAIESVENETFVFTKTDGVFRTIQNGLEAWKHPLNSVFKKEVILSAKYLGNNQMAVGTSLNGLYLVNLKTSEFRHLNRSNSILNNTILNIFSDQEGDLWLGLDNGIAHVEVQSPVGLYTDNSGGLGTVYAIAEVDKNTLLLASNHGVFKWKNGAIAQIPGSQGQVWDIAKVSNRFLVGHNDGFFEISGDLWKPINSVNGGWKFFSDVSAKRYFQASYTGIATYGSLNEMQSPKYVYGLTKPIRDAVQESPDVLWASDNYRGLYRIELGNELGKDKVMNITEKQHFTNDYSVRLLKLANKVYALIGQKWFEFDKRKNLLQPSAFLNKSFNEITDVYQSGTNEFLMNRRGILYKVIYKSGNFEWQIIPPKYYSGKLVTGNTKAFSIEGKTYINLDDGFLALYGHQSANSRIRIEAFSSGTNMKPNQFVGFGKAVEIRVISEWFGYKKPTVYYKVDDDSQVIPVQNGRIWLNNLSGGRHSVLVFDFDGKSYKELTRYEFRTRYPWYFSNLMIAIYVVVAALSFFLYYRWNKLRTDQRLKLQEETLRHHNEIAQMELRAENDEKHRAYEKQILELEVKSKTGEIAGKSLSIAKQSEMIDTILSIVETEEDPSRIKTKIRKAVRGNELNKQEWEAFENNLNQINEGFTSRLLEKYPDLSPREIKLCIHLRMNLSSKEIAPLMNISYRGVELQRYRLRKKIGVSTEANLNQLMMAL</sequence>
<dbReference type="Proteomes" id="UP000712080">
    <property type="component" value="Unassembled WGS sequence"/>
</dbReference>
<dbReference type="EMBL" id="JAAMPU010000097">
    <property type="protein sequence ID" value="NMH26966.1"/>
    <property type="molecule type" value="Genomic_DNA"/>
</dbReference>
<dbReference type="RefSeq" id="WP_169525970.1">
    <property type="nucleotide sequence ID" value="NZ_JAAMPU010000097.1"/>
</dbReference>
<dbReference type="GO" id="GO:0016301">
    <property type="term" value="F:kinase activity"/>
    <property type="evidence" value="ECO:0007669"/>
    <property type="project" value="UniProtKB-KW"/>
</dbReference>
<dbReference type="GO" id="GO:0006355">
    <property type="term" value="P:regulation of DNA-templated transcription"/>
    <property type="evidence" value="ECO:0007669"/>
    <property type="project" value="InterPro"/>
</dbReference>
<organism evidence="4 5">
    <name type="scientific">Flavobacterium silvaticum</name>
    <dbReference type="NCBI Taxonomy" id="1852020"/>
    <lineage>
        <taxon>Bacteria</taxon>
        <taxon>Pseudomonadati</taxon>
        <taxon>Bacteroidota</taxon>
        <taxon>Flavobacteriia</taxon>
        <taxon>Flavobacteriales</taxon>
        <taxon>Flavobacteriaceae</taxon>
        <taxon>Flavobacterium</taxon>
    </lineage>
</organism>
<dbReference type="InterPro" id="IPR000792">
    <property type="entry name" value="Tscrpt_reg_LuxR_C"/>
</dbReference>
<feature type="transmembrane region" description="Helical" evidence="1">
    <location>
        <begin position="705"/>
        <end position="727"/>
    </location>
</feature>
<dbReference type="AlphaFoldDB" id="A0A972JF85"/>
<evidence type="ECO:0000256" key="1">
    <source>
        <dbReference type="SAM" id="Phobius"/>
    </source>
</evidence>
<dbReference type="Gene3D" id="2.130.10.10">
    <property type="entry name" value="YVTN repeat-like/Quinoprotein amine dehydrogenase"/>
    <property type="match status" value="1"/>
</dbReference>
<evidence type="ECO:0000259" key="3">
    <source>
        <dbReference type="SMART" id="SM00421"/>
    </source>
</evidence>
<dbReference type="InterPro" id="IPR015943">
    <property type="entry name" value="WD40/YVTN_repeat-like_dom_sf"/>
</dbReference>
<keyword evidence="1" id="KW-0812">Transmembrane</keyword>
<feature type="signal peptide" evidence="2">
    <location>
        <begin position="1"/>
        <end position="19"/>
    </location>
</feature>
<evidence type="ECO:0000313" key="4">
    <source>
        <dbReference type="EMBL" id="NMH26966.1"/>
    </source>
</evidence>
<dbReference type="InterPro" id="IPR036388">
    <property type="entry name" value="WH-like_DNA-bd_sf"/>
</dbReference>
<keyword evidence="4" id="KW-0808">Transferase</keyword>